<evidence type="ECO:0000313" key="5">
    <source>
        <dbReference type="Proteomes" id="UP001139721"/>
    </source>
</evidence>
<dbReference type="EMBL" id="JAJKBJ010000001">
    <property type="protein sequence ID" value="MCL9682611.1"/>
    <property type="molecule type" value="Genomic_DNA"/>
</dbReference>
<keyword evidence="5" id="KW-1185">Reference proteome</keyword>
<evidence type="ECO:0000259" key="3">
    <source>
        <dbReference type="PROSITE" id="PS01031"/>
    </source>
</evidence>
<dbReference type="PROSITE" id="PS01031">
    <property type="entry name" value="SHSP"/>
    <property type="match status" value="1"/>
</dbReference>
<dbReference type="RefSeq" id="WP_250419798.1">
    <property type="nucleotide sequence ID" value="NZ_JAJKBJ010000001.1"/>
</dbReference>
<dbReference type="InterPro" id="IPR002068">
    <property type="entry name" value="A-crystallin/Hsp20_dom"/>
</dbReference>
<reference evidence="4" key="1">
    <citation type="submission" date="2021-11" db="EMBL/GenBank/DDBJ databases">
        <title>Legionella maioricencis sp. nov., a new species isolated from hot water samples in Mallorca.</title>
        <authorList>
            <person name="Crespi S."/>
            <person name="Drasar V."/>
            <person name="Salva-Serra F."/>
            <person name="Jaen-Luchoro D."/>
            <person name="Pineiro-Iglesias B."/>
            <person name="Aliaga F."/>
            <person name="Fernandez-Juarez V."/>
            <person name="Coll G."/>
            <person name="Moore E.R.B."/>
            <person name="Bennasar-Figueras A."/>
        </authorList>
    </citation>
    <scope>NUCLEOTIDE SEQUENCE</scope>
    <source>
        <strain evidence="4">HCPI-6</strain>
    </source>
</reference>
<dbReference type="Proteomes" id="UP001139721">
    <property type="component" value="Unassembled WGS sequence"/>
</dbReference>
<dbReference type="CDD" id="cd06464">
    <property type="entry name" value="ACD_sHsps-like"/>
    <property type="match status" value="1"/>
</dbReference>
<comment type="similarity">
    <text evidence="1 2">Belongs to the small heat shock protein (HSP20) family.</text>
</comment>
<gene>
    <name evidence="4" type="ORF">LOX96_00725</name>
</gene>
<dbReference type="Gene3D" id="2.60.40.790">
    <property type="match status" value="1"/>
</dbReference>
<accession>A0A9X2I986</accession>
<dbReference type="InterPro" id="IPR031107">
    <property type="entry name" value="Small_HSP"/>
</dbReference>
<dbReference type="PANTHER" id="PTHR11527">
    <property type="entry name" value="HEAT-SHOCK PROTEIN 20 FAMILY MEMBER"/>
    <property type="match status" value="1"/>
</dbReference>
<sequence length="146" mass="16910">MNGLRRNYFPIYKDFGSLLDNFLSTQTDDATFGDLSKWAPAVDIKEEKKRFLVIADLPGVEKDDIHISLENNILTLQGSRSYEKRDTQEGYSRIERSLGQFHRQFTLPQTVEESKISAKYKNGILEISIPKKEQALEKRIEVKIEE</sequence>
<evidence type="ECO:0000256" key="2">
    <source>
        <dbReference type="RuleBase" id="RU003616"/>
    </source>
</evidence>
<evidence type="ECO:0000313" key="4">
    <source>
        <dbReference type="EMBL" id="MCL9682611.1"/>
    </source>
</evidence>
<dbReference type="Pfam" id="PF00011">
    <property type="entry name" value="HSP20"/>
    <property type="match status" value="1"/>
</dbReference>
<dbReference type="InterPro" id="IPR008978">
    <property type="entry name" value="HSP20-like_chaperone"/>
</dbReference>
<name>A0A9X2I986_9GAMM</name>
<evidence type="ECO:0000256" key="1">
    <source>
        <dbReference type="PROSITE-ProRule" id="PRU00285"/>
    </source>
</evidence>
<dbReference type="SUPFAM" id="SSF49764">
    <property type="entry name" value="HSP20-like chaperones"/>
    <property type="match status" value="1"/>
</dbReference>
<proteinExistence type="inferred from homology"/>
<organism evidence="4 5">
    <name type="scientific">Legionella maioricensis</name>
    <dbReference type="NCBI Taxonomy" id="2896528"/>
    <lineage>
        <taxon>Bacteria</taxon>
        <taxon>Pseudomonadati</taxon>
        <taxon>Pseudomonadota</taxon>
        <taxon>Gammaproteobacteria</taxon>
        <taxon>Legionellales</taxon>
        <taxon>Legionellaceae</taxon>
        <taxon>Legionella</taxon>
    </lineage>
</organism>
<comment type="caution">
    <text evidence="4">The sequence shown here is derived from an EMBL/GenBank/DDBJ whole genome shotgun (WGS) entry which is preliminary data.</text>
</comment>
<protein>
    <submittedName>
        <fullName evidence="4">Hsp20/alpha crystallin family protein</fullName>
    </submittedName>
</protein>
<feature type="domain" description="SHSP" evidence="3">
    <location>
        <begin position="33"/>
        <end position="145"/>
    </location>
</feature>
<dbReference type="AlphaFoldDB" id="A0A9X2I986"/>